<dbReference type="PROSITE" id="PS51104">
    <property type="entry name" value="PTS_EIIC_TYPE_2"/>
    <property type="match status" value="1"/>
</dbReference>
<evidence type="ECO:0000256" key="9">
    <source>
        <dbReference type="ARBA" id="ARBA00022692"/>
    </source>
</evidence>
<dbReference type="InterPro" id="IPR050893">
    <property type="entry name" value="Sugar_PTS"/>
</dbReference>
<dbReference type="GO" id="GO:0009401">
    <property type="term" value="P:phosphoenolpyruvate-dependent sugar phosphotransferase system"/>
    <property type="evidence" value="ECO:0007669"/>
    <property type="project" value="UniProtKB-KW"/>
</dbReference>
<feature type="transmembrane region" description="Helical" evidence="12">
    <location>
        <begin position="46"/>
        <end position="63"/>
    </location>
</feature>
<dbReference type="GO" id="GO:0008982">
    <property type="term" value="F:protein-N(PI)-phosphohistidine-sugar phosphotransferase activity"/>
    <property type="evidence" value="ECO:0007669"/>
    <property type="project" value="InterPro"/>
</dbReference>
<comment type="caution">
    <text evidence="15">The sequence shown here is derived from an EMBL/GenBank/DDBJ whole genome shotgun (WGS) entry which is preliminary data.</text>
</comment>
<keyword evidence="4" id="KW-1003">Cell membrane</keyword>
<evidence type="ECO:0000256" key="10">
    <source>
        <dbReference type="ARBA" id="ARBA00022989"/>
    </source>
</evidence>
<protein>
    <submittedName>
        <fullName evidence="15">PTS mannitol transporter subunit IICB</fullName>
    </submittedName>
</protein>
<evidence type="ECO:0000313" key="16">
    <source>
        <dbReference type="Proteomes" id="UP000886860"/>
    </source>
</evidence>
<gene>
    <name evidence="15" type="ORF">IAB60_03805</name>
</gene>
<feature type="domain" description="PTS EIIB type-2" evidence="13">
    <location>
        <begin position="371"/>
        <end position="413"/>
    </location>
</feature>
<dbReference type="GO" id="GO:0005886">
    <property type="term" value="C:plasma membrane"/>
    <property type="evidence" value="ECO:0007669"/>
    <property type="project" value="UniProtKB-SubCell"/>
</dbReference>
<evidence type="ECO:0000259" key="13">
    <source>
        <dbReference type="PROSITE" id="PS51099"/>
    </source>
</evidence>
<dbReference type="Gene3D" id="3.40.50.2300">
    <property type="match status" value="1"/>
</dbReference>
<evidence type="ECO:0000256" key="5">
    <source>
        <dbReference type="ARBA" id="ARBA00022553"/>
    </source>
</evidence>
<organism evidence="15 16">
    <name type="scientific">Candidatus Caccovicinus merdipullorum</name>
    <dbReference type="NCBI Taxonomy" id="2840724"/>
    <lineage>
        <taxon>Bacteria</taxon>
        <taxon>Bacillati</taxon>
        <taxon>Bacillota</taxon>
        <taxon>Clostridia</taxon>
        <taxon>Eubacteriales</taxon>
        <taxon>Candidatus Caccovicinus</taxon>
    </lineage>
</organism>
<keyword evidence="5" id="KW-0597">Phosphoprotein</keyword>
<evidence type="ECO:0000256" key="1">
    <source>
        <dbReference type="ARBA" id="ARBA00002434"/>
    </source>
</evidence>
<feature type="transmembrane region" description="Helical" evidence="12">
    <location>
        <begin position="126"/>
        <end position="147"/>
    </location>
</feature>
<evidence type="ECO:0000256" key="6">
    <source>
        <dbReference type="ARBA" id="ARBA00022597"/>
    </source>
</evidence>
<keyword evidence="7" id="KW-0808">Transferase</keyword>
<feature type="transmembrane region" description="Helical" evidence="12">
    <location>
        <begin position="310"/>
        <end position="332"/>
    </location>
</feature>
<sequence>MKNSVQRFGKFLSAMVMPNIGALIAFGFLAAFFIDTGWIPNEGFNSMVSPMLTYLIPILIASTGGRMIGGDRGRVVGAIAVIGAIMSNTSITMLMAAMVMGPLAGFCIKKFDEAMEGRMPAGFEMLINNFSAGIIGMILAMLGYVVIGPVMSAILAFLSAGVNVLVQNSLLPLVAVFIEPAKVLFLNNAINHGIFTPLATAQAAEAGKSIMYMLEPNPGPGLGVLLAYMFFCKDKVTKDSAPGAVIIHLLGGIHEIYFPYILMNPLVIIAPIVGNMAAIFWFNLTGCGLVGPASPGSIIAYLMMTPGSDLVKVIIGVLLSTGISFAVATPLVKMAGGKSLEEAQNEMAAMKAASKGETVVPGTIERSSEIRKIVFACDAGMGSSAMGATKFRNRIKDDCPNITVTNTSVDNIP</sequence>
<evidence type="ECO:0000256" key="12">
    <source>
        <dbReference type="SAM" id="Phobius"/>
    </source>
</evidence>
<comment type="function">
    <text evidence="1">The phosphoenolpyruvate-dependent sugar phosphotransferase system (sugar PTS), a major carbohydrate active transport system, catalyzes the phosphorylation of incoming sugar substrates concomitantly with their translocation across the cell membrane. The enzyme II CmtAB PTS system is involved in D-mannitol transport.</text>
</comment>
<evidence type="ECO:0000256" key="8">
    <source>
        <dbReference type="ARBA" id="ARBA00022683"/>
    </source>
</evidence>
<feature type="transmembrane region" description="Helical" evidence="12">
    <location>
        <begin position="12"/>
        <end position="34"/>
    </location>
</feature>
<comment type="subcellular location">
    <subcellularLocation>
        <location evidence="2">Cell membrane</location>
        <topology evidence="2">Multi-pass membrane protein</topology>
    </subcellularLocation>
</comment>
<evidence type="ECO:0000256" key="4">
    <source>
        <dbReference type="ARBA" id="ARBA00022475"/>
    </source>
</evidence>
<keyword evidence="8" id="KW-0598">Phosphotransferase system</keyword>
<dbReference type="InterPro" id="IPR013014">
    <property type="entry name" value="PTS_EIIC_2"/>
</dbReference>
<evidence type="ECO:0000259" key="14">
    <source>
        <dbReference type="PROSITE" id="PS51104"/>
    </source>
</evidence>
<reference evidence="15" key="1">
    <citation type="submission" date="2020-10" db="EMBL/GenBank/DDBJ databases">
        <authorList>
            <person name="Gilroy R."/>
        </authorList>
    </citation>
    <scope>NUCLEOTIDE SEQUENCE</scope>
    <source>
        <strain evidence="15">CHK123-3438</strain>
    </source>
</reference>
<proteinExistence type="predicted"/>
<keyword evidence="10 12" id="KW-1133">Transmembrane helix</keyword>
<reference evidence="15" key="2">
    <citation type="journal article" date="2021" name="PeerJ">
        <title>Extensive microbial diversity within the chicken gut microbiome revealed by metagenomics and culture.</title>
        <authorList>
            <person name="Gilroy R."/>
            <person name="Ravi A."/>
            <person name="Getino M."/>
            <person name="Pursley I."/>
            <person name="Horton D.L."/>
            <person name="Alikhan N.F."/>
            <person name="Baker D."/>
            <person name="Gharbi K."/>
            <person name="Hall N."/>
            <person name="Watson M."/>
            <person name="Adriaenssens E.M."/>
            <person name="Foster-Nyarko E."/>
            <person name="Jarju S."/>
            <person name="Secka A."/>
            <person name="Antonio M."/>
            <person name="Oren A."/>
            <person name="Chaudhuri R.R."/>
            <person name="La Ragione R."/>
            <person name="Hildebrand F."/>
            <person name="Pallen M.J."/>
        </authorList>
    </citation>
    <scope>NUCLEOTIDE SEQUENCE</scope>
    <source>
        <strain evidence="15">CHK123-3438</strain>
    </source>
</reference>
<dbReference type="InterPro" id="IPR003352">
    <property type="entry name" value="PTS_EIIC"/>
</dbReference>
<keyword evidence="3" id="KW-0813">Transport</keyword>
<name>A0A9D1GHJ2_9FIRM</name>
<evidence type="ECO:0000256" key="3">
    <source>
        <dbReference type="ARBA" id="ARBA00022448"/>
    </source>
</evidence>
<dbReference type="Pfam" id="PF02378">
    <property type="entry name" value="PTS_EIIC"/>
    <property type="match status" value="1"/>
</dbReference>
<feature type="non-terminal residue" evidence="15">
    <location>
        <position position="413"/>
    </location>
</feature>
<evidence type="ECO:0000313" key="15">
    <source>
        <dbReference type="EMBL" id="HIT41222.1"/>
    </source>
</evidence>
<dbReference type="AlphaFoldDB" id="A0A9D1GHJ2"/>
<dbReference type="PROSITE" id="PS51099">
    <property type="entry name" value="PTS_EIIB_TYPE_2"/>
    <property type="match status" value="1"/>
</dbReference>
<dbReference type="PANTHER" id="PTHR30181">
    <property type="entry name" value="MANNITOL PERMEASE IIC COMPONENT"/>
    <property type="match status" value="1"/>
</dbReference>
<keyword evidence="11 12" id="KW-0472">Membrane</keyword>
<keyword evidence="9 12" id="KW-0812">Transmembrane</keyword>
<keyword evidence="6" id="KW-0762">Sugar transport</keyword>
<evidence type="ECO:0000256" key="11">
    <source>
        <dbReference type="ARBA" id="ARBA00023136"/>
    </source>
</evidence>
<evidence type="ECO:0000256" key="2">
    <source>
        <dbReference type="ARBA" id="ARBA00004651"/>
    </source>
</evidence>
<dbReference type="InterPro" id="IPR013011">
    <property type="entry name" value="PTS_EIIB_2"/>
</dbReference>
<dbReference type="EMBL" id="DVKS01000063">
    <property type="protein sequence ID" value="HIT41222.1"/>
    <property type="molecule type" value="Genomic_DNA"/>
</dbReference>
<dbReference type="Proteomes" id="UP000886860">
    <property type="component" value="Unassembled WGS sequence"/>
</dbReference>
<evidence type="ECO:0000256" key="7">
    <source>
        <dbReference type="ARBA" id="ARBA00022679"/>
    </source>
</evidence>
<accession>A0A9D1GHJ2</accession>
<feature type="domain" description="PTS EIIC type-2" evidence="14">
    <location>
        <begin position="8"/>
        <end position="341"/>
    </location>
</feature>
<dbReference type="PANTHER" id="PTHR30181:SF2">
    <property type="entry name" value="PTS SYSTEM MANNITOL-SPECIFIC EIICBA COMPONENT"/>
    <property type="match status" value="1"/>
</dbReference>
<dbReference type="GO" id="GO:0090563">
    <property type="term" value="F:protein-phosphocysteine-sugar phosphotransferase activity"/>
    <property type="evidence" value="ECO:0007669"/>
    <property type="project" value="TreeGrafter"/>
</dbReference>
<dbReference type="SUPFAM" id="SSF52794">
    <property type="entry name" value="PTS system IIB component-like"/>
    <property type="match status" value="1"/>
</dbReference>
<feature type="transmembrane region" description="Helical" evidence="12">
    <location>
        <begin position="154"/>
        <end position="178"/>
    </location>
</feature>
<dbReference type="InterPro" id="IPR036095">
    <property type="entry name" value="PTS_EIIB-like_sf"/>
</dbReference>
<feature type="transmembrane region" description="Helical" evidence="12">
    <location>
        <begin position="75"/>
        <end position="106"/>
    </location>
</feature>